<dbReference type="AlphaFoldDB" id="A0AAN6VF57"/>
<evidence type="ECO:0000313" key="2">
    <source>
        <dbReference type="Proteomes" id="UP001302745"/>
    </source>
</evidence>
<reference evidence="1" key="1">
    <citation type="journal article" date="2023" name="Mol. Phylogenet. Evol.">
        <title>Genome-scale phylogeny and comparative genomics of the fungal order Sordariales.</title>
        <authorList>
            <person name="Hensen N."/>
            <person name="Bonometti L."/>
            <person name="Westerberg I."/>
            <person name="Brannstrom I.O."/>
            <person name="Guillou S."/>
            <person name="Cros-Aarteil S."/>
            <person name="Calhoun S."/>
            <person name="Haridas S."/>
            <person name="Kuo A."/>
            <person name="Mondo S."/>
            <person name="Pangilinan J."/>
            <person name="Riley R."/>
            <person name="LaButti K."/>
            <person name="Andreopoulos B."/>
            <person name="Lipzen A."/>
            <person name="Chen C."/>
            <person name="Yan M."/>
            <person name="Daum C."/>
            <person name="Ng V."/>
            <person name="Clum A."/>
            <person name="Steindorff A."/>
            <person name="Ohm R.A."/>
            <person name="Martin F."/>
            <person name="Silar P."/>
            <person name="Natvig D.O."/>
            <person name="Lalanne C."/>
            <person name="Gautier V."/>
            <person name="Ament-Velasquez S.L."/>
            <person name="Kruys A."/>
            <person name="Hutchinson M.I."/>
            <person name="Powell A.J."/>
            <person name="Barry K."/>
            <person name="Miller A.N."/>
            <person name="Grigoriev I.V."/>
            <person name="Debuchy R."/>
            <person name="Gladieux P."/>
            <person name="Hiltunen Thoren M."/>
            <person name="Johannesson H."/>
        </authorList>
    </citation>
    <scope>NUCLEOTIDE SEQUENCE</scope>
    <source>
        <strain evidence="1">CBS 538.74</strain>
    </source>
</reference>
<accession>A0AAN6VF57</accession>
<organism evidence="1 2">
    <name type="scientific">Chaetomidium leptoderma</name>
    <dbReference type="NCBI Taxonomy" id="669021"/>
    <lineage>
        <taxon>Eukaryota</taxon>
        <taxon>Fungi</taxon>
        <taxon>Dikarya</taxon>
        <taxon>Ascomycota</taxon>
        <taxon>Pezizomycotina</taxon>
        <taxon>Sordariomycetes</taxon>
        <taxon>Sordariomycetidae</taxon>
        <taxon>Sordariales</taxon>
        <taxon>Chaetomiaceae</taxon>
        <taxon>Chaetomidium</taxon>
    </lineage>
</organism>
<name>A0AAN6VF57_9PEZI</name>
<sequence length="450" mass="49450">MNTEEGAEAVRRAEAAFHASLRQQPPTSGAIPQALYEKARDSQDQLTQQERHLLLSRGDLVGKALASPDSLKTNEIHELLFWPPPDIARANIQRATGGTLSTPSELYAKAKDAMDRGQFETMLSHDEATLLSHSFYAVDDPAFSPGGILAGLGLPGRGQVFQLLANRLGLDYAISKAAAVRVVRSPQMAPTVPGPGPGSATAPVGVTATPAPIPQGQRDPLEIINAITSLREQFQLGNIPEEEFRARYKEYFAALRSLNPAPVPMAPASFPSQIQWPGPSLPPSSNDLFGSGPWPDTHARRGAFDLFKDETDLYGFDVQFRWQSLPEAHKEAYRVRAEASRRAAWAEFEVALATPPPTRLEDHMWSQSGAGRSLLPSHTLTLVVTGFELFRNERAVGLEYQVVVAMWEALTKEQRKAYAHRAWSMQREALVALPSDYMDKLQRKRGADGQ</sequence>
<comment type="caution">
    <text evidence="1">The sequence shown here is derived from an EMBL/GenBank/DDBJ whole genome shotgun (WGS) entry which is preliminary data.</text>
</comment>
<keyword evidence="2" id="KW-1185">Reference proteome</keyword>
<evidence type="ECO:0000313" key="1">
    <source>
        <dbReference type="EMBL" id="KAK4149026.1"/>
    </source>
</evidence>
<dbReference type="EMBL" id="MU857216">
    <property type="protein sequence ID" value="KAK4149026.1"/>
    <property type="molecule type" value="Genomic_DNA"/>
</dbReference>
<dbReference type="Proteomes" id="UP001302745">
    <property type="component" value="Unassembled WGS sequence"/>
</dbReference>
<gene>
    <name evidence="1" type="ORF">C8A00DRAFT_38391</name>
</gene>
<protein>
    <submittedName>
        <fullName evidence="1">Uncharacterized protein</fullName>
    </submittedName>
</protein>
<reference evidence="1" key="2">
    <citation type="submission" date="2023-05" db="EMBL/GenBank/DDBJ databases">
        <authorList>
            <consortium name="Lawrence Berkeley National Laboratory"/>
            <person name="Steindorff A."/>
            <person name="Hensen N."/>
            <person name="Bonometti L."/>
            <person name="Westerberg I."/>
            <person name="Brannstrom I.O."/>
            <person name="Guillou S."/>
            <person name="Cros-Aarteil S."/>
            <person name="Calhoun S."/>
            <person name="Haridas S."/>
            <person name="Kuo A."/>
            <person name="Mondo S."/>
            <person name="Pangilinan J."/>
            <person name="Riley R."/>
            <person name="Labutti K."/>
            <person name="Andreopoulos B."/>
            <person name="Lipzen A."/>
            <person name="Chen C."/>
            <person name="Yanf M."/>
            <person name="Daum C."/>
            <person name="Ng V."/>
            <person name="Clum A."/>
            <person name="Ohm R."/>
            <person name="Martin F."/>
            <person name="Silar P."/>
            <person name="Natvig D."/>
            <person name="Lalanne C."/>
            <person name="Gautier V."/>
            <person name="Ament-Velasquez S.L."/>
            <person name="Kruys A."/>
            <person name="Hutchinson M.I."/>
            <person name="Powell A.J."/>
            <person name="Barry K."/>
            <person name="Miller A.N."/>
            <person name="Grigoriev I.V."/>
            <person name="Debuchy R."/>
            <person name="Gladieux P."/>
            <person name="Thoren M.H."/>
            <person name="Johannesson H."/>
        </authorList>
    </citation>
    <scope>NUCLEOTIDE SEQUENCE</scope>
    <source>
        <strain evidence="1">CBS 538.74</strain>
    </source>
</reference>
<proteinExistence type="predicted"/>